<reference evidence="1" key="1">
    <citation type="journal article" date="2021" name="Proc. Natl. Acad. Sci. U.S.A.">
        <title>Global biogeography of chemosynthetic symbionts reveals both localized and globally distributed symbiont groups. .</title>
        <authorList>
            <person name="Osvatic J.T."/>
            <person name="Wilkins L.G.E."/>
            <person name="Leibrecht L."/>
            <person name="Leray M."/>
            <person name="Zauner S."/>
            <person name="Polzin J."/>
            <person name="Camacho Y."/>
            <person name="Gros O."/>
            <person name="van Gils J.A."/>
            <person name="Eisen J.A."/>
            <person name="Petersen J.M."/>
            <person name="Yuen B."/>
        </authorList>
    </citation>
    <scope>NUCLEOTIDE SEQUENCE</scope>
    <source>
        <strain evidence="1">MAGclacostrist055</strain>
    </source>
</reference>
<proteinExistence type="predicted"/>
<dbReference type="EMBL" id="JAEPCR010000084">
    <property type="protein sequence ID" value="MCG7979779.1"/>
    <property type="molecule type" value="Genomic_DNA"/>
</dbReference>
<dbReference type="AlphaFoldDB" id="A0A9E4TTX4"/>
<evidence type="ECO:0000313" key="1">
    <source>
        <dbReference type="EMBL" id="MCG7979779.1"/>
    </source>
</evidence>
<gene>
    <name evidence="1" type="ORF">JAY77_16740</name>
</gene>
<dbReference type="Proteomes" id="UP000886674">
    <property type="component" value="Unassembled WGS sequence"/>
</dbReference>
<accession>A0A9E4TTX4</accession>
<organism evidence="1 2">
    <name type="scientific">Candidatus Thiodiazotropha taylori</name>
    <dbReference type="NCBI Taxonomy" id="2792791"/>
    <lineage>
        <taxon>Bacteria</taxon>
        <taxon>Pseudomonadati</taxon>
        <taxon>Pseudomonadota</taxon>
        <taxon>Gammaproteobacteria</taxon>
        <taxon>Chromatiales</taxon>
        <taxon>Sedimenticolaceae</taxon>
        <taxon>Candidatus Thiodiazotropha</taxon>
    </lineage>
</organism>
<sequence length="176" mass="20914">MLERPITKREAVSLATMLDTGLISYKHYMCWVDERIMLEDEPELWMLELAATKHSKTAICHLNSYAYSEPFEKIDSEACIDEFVAAEWLRYKRNEISWATFLLECGDHTDGNYAREDCEYFYYMLNDIEDSEYSISVEDKQSNEVFKRFSGVIREIESKYDEFLPYLKKYRESYGA</sequence>
<name>A0A9E4TTX4_9GAMM</name>
<protein>
    <submittedName>
        <fullName evidence="1">Uncharacterized protein</fullName>
    </submittedName>
</protein>
<comment type="caution">
    <text evidence="1">The sequence shown here is derived from an EMBL/GenBank/DDBJ whole genome shotgun (WGS) entry which is preliminary data.</text>
</comment>
<evidence type="ECO:0000313" key="2">
    <source>
        <dbReference type="Proteomes" id="UP000886674"/>
    </source>
</evidence>